<keyword evidence="2" id="KW-1133">Transmembrane helix</keyword>
<dbReference type="RefSeq" id="WP_238183141.1">
    <property type="nucleotide sequence ID" value="NZ_BPRB01000142.1"/>
</dbReference>
<reference evidence="3" key="2">
    <citation type="submission" date="2021-08" db="EMBL/GenBank/DDBJ databases">
        <authorList>
            <person name="Tani A."/>
            <person name="Ola A."/>
            <person name="Ogura Y."/>
            <person name="Katsura K."/>
            <person name="Hayashi T."/>
        </authorList>
    </citation>
    <scope>NUCLEOTIDE SEQUENCE</scope>
    <source>
        <strain evidence="3">DSM 23632</strain>
    </source>
</reference>
<proteinExistence type="predicted"/>
<feature type="region of interest" description="Disordered" evidence="1">
    <location>
        <begin position="222"/>
        <end position="275"/>
    </location>
</feature>
<feature type="compositionally biased region" description="Basic and acidic residues" evidence="1">
    <location>
        <begin position="236"/>
        <end position="245"/>
    </location>
</feature>
<comment type="caution">
    <text evidence="3">The sequence shown here is derived from an EMBL/GenBank/DDBJ whole genome shotgun (WGS) entry which is preliminary data.</text>
</comment>
<dbReference type="Proteomes" id="UP001055057">
    <property type="component" value="Unassembled WGS sequence"/>
</dbReference>
<feature type="compositionally biased region" description="Pro residues" evidence="1">
    <location>
        <begin position="111"/>
        <end position="121"/>
    </location>
</feature>
<feature type="region of interest" description="Disordered" evidence="1">
    <location>
        <begin position="67"/>
        <end position="179"/>
    </location>
</feature>
<reference evidence="3" key="1">
    <citation type="journal article" date="2021" name="Front. Microbiol.">
        <title>Comprehensive Comparative Genomics and Phenotyping of Methylobacterium Species.</title>
        <authorList>
            <person name="Alessa O."/>
            <person name="Ogura Y."/>
            <person name="Fujitani Y."/>
            <person name="Takami H."/>
            <person name="Hayashi T."/>
            <person name="Sahin N."/>
            <person name="Tani A."/>
        </authorList>
    </citation>
    <scope>NUCLEOTIDE SEQUENCE</scope>
    <source>
        <strain evidence="3">DSM 23632</strain>
    </source>
</reference>
<sequence length="460" mass="48642">MADYYPLLARALDALPDRTPAMRKAVYERARNALIGQLRSLEPPLSEDDIDLERRALDTAIGRLETEYGGAPAPANDPITPAPTPVPPALVSEPLPEPAAPPARSDDRPPEPALPPAPPADFVPVSEPSQPREAPLPIARRAAKAPQPAPVPAAEPVADQATEPAIESANSRQRPRIDVVAPRGGRSRFLRNAFVGIVLALVIGLIAVAAFLLRDKPAELQASAGGGADTQQPENADSKFADRVGGDPVASERPAQPPAGSPAAETRGQSTPAAQPDVAVAQRAVLIEENTEAQNAAPNTTTGRVTWRLDSVSGEQGQPLETAVVAIVTYPGAGLTLTMTLQRNLDATLPASHTVSLAFSDTGAEGEKRVVQDVGLIQAKDDENGRGSPVSGLPVKVRDNLFLIGLSSLRNDVERNTDLLLHRGWFDLAVRYASGQRAVLTFEKGASGTQALQRAFDQWR</sequence>
<dbReference type="EMBL" id="BPRB01000142">
    <property type="protein sequence ID" value="GJE60521.1"/>
    <property type="molecule type" value="Genomic_DNA"/>
</dbReference>
<feature type="compositionally biased region" description="Low complexity" evidence="1">
    <location>
        <begin position="137"/>
        <end position="146"/>
    </location>
</feature>
<evidence type="ECO:0008006" key="5">
    <source>
        <dbReference type="Google" id="ProtNLM"/>
    </source>
</evidence>
<keyword evidence="4" id="KW-1185">Reference proteome</keyword>
<feature type="transmembrane region" description="Helical" evidence="2">
    <location>
        <begin position="193"/>
        <end position="213"/>
    </location>
</feature>
<evidence type="ECO:0000256" key="2">
    <source>
        <dbReference type="SAM" id="Phobius"/>
    </source>
</evidence>
<evidence type="ECO:0000313" key="4">
    <source>
        <dbReference type="Proteomes" id="UP001055057"/>
    </source>
</evidence>
<evidence type="ECO:0000313" key="3">
    <source>
        <dbReference type="EMBL" id="GJE60521.1"/>
    </source>
</evidence>
<name>A0ABQ4TZP7_9HYPH</name>
<organism evidence="3 4">
    <name type="scientific">Methylobacterium trifolii</name>
    <dbReference type="NCBI Taxonomy" id="1003092"/>
    <lineage>
        <taxon>Bacteria</taxon>
        <taxon>Pseudomonadati</taxon>
        <taxon>Pseudomonadota</taxon>
        <taxon>Alphaproteobacteria</taxon>
        <taxon>Hyphomicrobiales</taxon>
        <taxon>Methylobacteriaceae</taxon>
        <taxon>Methylobacterium</taxon>
    </lineage>
</organism>
<evidence type="ECO:0000256" key="1">
    <source>
        <dbReference type="SAM" id="MobiDB-lite"/>
    </source>
</evidence>
<accession>A0ABQ4TZP7</accession>
<protein>
    <recommendedName>
        <fullName evidence="5">Histidine kinase</fullName>
    </recommendedName>
</protein>
<keyword evidence="2" id="KW-0472">Membrane</keyword>
<keyword evidence="2" id="KW-0812">Transmembrane</keyword>
<gene>
    <name evidence="3" type="ORF">MPOCJGCO_2634</name>
</gene>